<dbReference type="GeneTree" id="ENSGT00940000158057"/>
<dbReference type="Ensembl" id="ENSCCAT00000032165.1">
    <property type="protein sequence ID" value="ENSCCAP00000014723.1"/>
    <property type="gene ID" value="ENSCCAG00000025163.1"/>
</dbReference>
<reference evidence="3" key="1">
    <citation type="submission" date="2025-08" db="UniProtKB">
        <authorList>
            <consortium name="Ensembl"/>
        </authorList>
    </citation>
    <scope>IDENTIFICATION</scope>
</reference>
<evidence type="ECO:0000259" key="2">
    <source>
        <dbReference type="Pfam" id="PF13843"/>
    </source>
</evidence>
<dbReference type="InterPro" id="IPR029526">
    <property type="entry name" value="PGBD"/>
</dbReference>
<dbReference type="CTD" id="2074"/>
<feature type="compositionally biased region" description="Basic and acidic residues" evidence="1">
    <location>
        <begin position="354"/>
        <end position="364"/>
    </location>
</feature>
<dbReference type="AlphaFoldDB" id="A0A2K5QFQ3"/>
<feature type="compositionally biased region" description="Gly residues" evidence="1">
    <location>
        <begin position="441"/>
        <end position="452"/>
    </location>
</feature>
<feature type="region of interest" description="Disordered" evidence="1">
    <location>
        <begin position="1"/>
        <end position="48"/>
    </location>
</feature>
<sequence length="1066" mass="119965">MPNEGIPHSSQTQEQDCLQSQPVSNNEEMAIKQESSGDGEMEEYLHSHSVGDGLFSTAEGCASAAPRRGPALLHIDRHQIQAVEPSAQALELQGLGVDVYDQDVLEQGVLQQVDNAIHEASCASQLADAEKEYQSVLDDLTSCTTSLRQIDKIIEQLSPQAATSRDINRKLDSVKRQKYNKEQQLKKITAKQKRLQAILGGAEVKVELDHASLEEEDAEPGPSSLGSMLMPVQETAWEELIRTGQMTPFGTQIPQKQEKKPRKIMLNEASGFEKYLADQAKLSFERKKQACNKRAARKAPAPVMSPAPMQNKNKANKKTKVLSKKEERLKKHIKKLQKRALQFQGKVGLPKTRRPWESDMRPQAEGDSGGEESEYFPTEEEEEEEEDDEVEGVEADLSGDGTDYELKPLPKGRKRQKKVPVQEIDDDFFPSSGEEAEASPVGGGGGGGGGGRKVGRYRDDGDEDYYKQRLSPKMPRTLSLHEITDLLETDDKIEASAIVIQPPENATAPVSDEDSGDEEGGTINNLPGSLLCTAAYLIEDGSDAESDSDDPSYTPKDDSPDEVPSTSTVRQPPPSRRRKMTKIVCKWKKADLTVQPVAGRVTAPPNDFFTKMRTPTEILELFLDDEIIELIVKYSNLYARSKGVHLGLTSSEFKCFLGIIFLSGYVSVPRRRMFWEQRTDVHNILVSAAMRRDRFETIFSNLHVADNANLDPGDKFSKLRPLISKLNERCMKFVPNETHFSFDEFMVPYFGRHGCKHFIRGKPIRFGYKFWCGATCLGYICWFQPYQGKNPNTKHEEYGIGASVVLQFSEALTEAHPGQYHFVFNNFFTSIALLDKLSSMGHQATGTVRKDRIDKAPLESDVALKKKERGTFDYRIDGKGNIVCRWNDNSVVTVASSGAGIHPLCLVNRYSQKLKKKIQVQQPNMIKVYNQFMGGVDRADENIDKYRASIRGKKWYSGPLLFCFELVLQNAWQLHKTYDEKPVDFLEFRRRVVCHYLETHGHPPEPGQKGRPQKRNTDSRYDGINHVIVKQGKQTRCAECHKNTTFRCEKCDVALHVKCSVEYHTE</sequence>
<feature type="region of interest" description="Disordered" evidence="1">
    <location>
        <begin position="499"/>
        <end position="526"/>
    </location>
</feature>
<proteinExistence type="predicted"/>
<feature type="region of interest" description="Disordered" evidence="1">
    <location>
        <begin position="542"/>
        <end position="580"/>
    </location>
</feature>
<evidence type="ECO:0000313" key="3">
    <source>
        <dbReference type="Ensembl" id="ENSCCAP00000014723.1"/>
    </source>
</evidence>
<dbReference type="InterPro" id="IPR059240">
    <property type="entry name" value="cc_ERCC-6_N"/>
</dbReference>
<feature type="region of interest" description="Disordered" evidence="1">
    <location>
        <begin position="337"/>
        <end position="470"/>
    </location>
</feature>
<organism evidence="3 4">
    <name type="scientific">Cebus imitator</name>
    <name type="common">Panamanian white-faced capuchin</name>
    <name type="synonym">Cebus capucinus imitator</name>
    <dbReference type="NCBI Taxonomy" id="2715852"/>
    <lineage>
        <taxon>Eukaryota</taxon>
        <taxon>Metazoa</taxon>
        <taxon>Chordata</taxon>
        <taxon>Craniata</taxon>
        <taxon>Vertebrata</taxon>
        <taxon>Euteleostomi</taxon>
        <taxon>Mammalia</taxon>
        <taxon>Eutheria</taxon>
        <taxon>Euarchontoglires</taxon>
        <taxon>Primates</taxon>
        <taxon>Haplorrhini</taxon>
        <taxon>Platyrrhini</taxon>
        <taxon>Cebidae</taxon>
        <taxon>Cebinae</taxon>
        <taxon>Cebus</taxon>
    </lineage>
</organism>
<dbReference type="PANTHER" id="PTHR47055:SF2">
    <property type="entry name" value="PIGGYBAC TRANSPOSABLE ELEMENT-DERIVED PROTEIN 2-RELATED"/>
    <property type="match status" value="1"/>
</dbReference>
<dbReference type="GO" id="GO:0043565">
    <property type="term" value="F:sequence-specific DNA binding"/>
    <property type="evidence" value="ECO:0007669"/>
    <property type="project" value="TreeGrafter"/>
</dbReference>
<feature type="compositionally biased region" description="Basic and acidic residues" evidence="1">
    <location>
        <begin position="456"/>
        <end position="467"/>
    </location>
</feature>
<protein>
    <submittedName>
        <fullName evidence="3">ERCC excision repair 6, chromatin remodeling factor</fullName>
    </submittedName>
</protein>
<dbReference type="PANTHER" id="PTHR47055">
    <property type="entry name" value="DDE_TNP_1_7 DOMAIN-CONTAINING PROTEIN"/>
    <property type="match status" value="1"/>
</dbReference>
<dbReference type="CDD" id="cd21397">
    <property type="entry name" value="cc_ERCC-6_N"/>
    <property type="match status" value="1"/>
</dbReference>
<dbReference type="Pfam" id="PF13843">
    <property type="entry name" value="DDE_Tnp_1_7"/>
    <property type="match status" value="1"/>
</dbReference>
<dbReference type="InterPro" id="IPR052638">
    <property type="entry name" value="PiggyBac_TE-derived"/>
</dbReference>
<keyword evidence="4" id="KW-1185">Reference proteome</keyword>
<evidence type="ECO:0000256" key="1">
    <source>
        <dbReference type="SAM" id="MobiDB-lite"/>
    </source>
</evidence>
<feature type="compositionally biased region" description="Acidic residues" evidence="1">
    <location>
        <begin position="368"/>
        <end position="394"/>
    </location>
</feature>
<name>A0A2K5QFQ3_CEBIM</name>
<dbReference type="Proteomes" id="UP000233040">
    <property type="component" value="Unassembled WGS sequence"/>
</dbReference>
<feature type="region of interest" description="Disordered" evidence="1">
    <location>
        <begin position="999"/>
        <end position="1021"/>
    </location>
</feature>
<dbReference type="GeneID" id="108286691"/>
<gene>
    <name evidence="3" type="primary">ERCC6</name>
</gene>
<feature type="region of interest" description="Disordered" evidence="1">
    <location>
        <begin position="288"/>
        <end position="324"/>
    </location>
</feature>
<reference evidence="3" key="2">
    <citation type="submission" date="2025-09" db="UniProtKB">
        <authorList>
            <consortium name="Ensembl"/>
        </authorList>
    </citation>
    <scope>IDENTIFICATION</scope>
</reference>
<feature type="domain" description="PiggyBac transposable element-derived protein" evidence="2">
    <location>
        <begin position="614"/>
        <end position="972"/>
    </location>
</feature>
<feature type="compositionally biased region" description="Acidic residues" evidence="1">
    <location>
        <begin position="511"/>
        <end position="520"/>
    </location>
</feature>
<evidence type="ECO:0000313" key="4">
    <source>
        <dbReference type="Proteomes" id="UP000233040"/>
    </source>
</evidence>
<feature type="compositionally biased region" description="Polar residues" evidence="1">
    <location>
        <begin position="8"/>
        <end position="27"/>
    </location>
</feature>
<accession>A0A2K5QFQ3</accession>
<dbReference type="RefSeq" id="XP_017360177.1">
    <property type="nucleotide sequence ID" value="XM_017504688.2"/>
</dbReference>